<reference evidence="2" key="1">
    <citation type="submission" date="2022-11" db="UniProtKB">
        <authorList>
            <consortium name="WormBaseParasite"/>
        </authorList>
    </citation>
    <scope>IDENTIFICATION</scope>
</reference>
<dbReference type="WBParaSite" id="jg8457">
    <property type="protein sequence ID" value="jg8457"/>
    <property type="gene ID" value="jg8457"/>
</dbReference>
<keyword evidence="1" id="KW-1185">Reference proteome</keyword>
<evidence type="ECO:0000313" key="2">
    <source>
        <dbReference type="WBParaSite" id="jg8457"/>
    </source>
</evidence>
<proteinExistence type="predicted"/>
<accession>A0A915EPL1</accession>
<sequence length="114" mass="13247">MAIDNQSFLCEIKTILVNQFFDGNKVEDDITLHFQGQTYDANDDGYALFDIDIVNESYVYAYLTAHHALLYEHIVKLEEKQLGKRKLDDKITVKVTFIRDGYSIGEKNCCLFQR</sequence>
<dbReference type="AlphaFoldDB" id="A0A915EPL1"/>
<protein>
    <submittedName>
        <fullName evidence="2">Uncharacterized protein</fullName>
    </submittedName>
</protein>
<name>A0A915EPL1_9BILA</name>
<evidence type="ECO:0000313" key="1">
    <source>
        <dbReference type="Proteomes" id="UP000887574"/>
    </source>
</evidence>
<dbReference type="Proteomes" id="UP000887574">
    <property type="component" value="Unplaced"/>
</dbReference>
<organism evidence="1 2">
    <name type="scientific">Ditylenchus dipsaci</name>
    <dbReference type="NCBI Taxonomy" id="166011"/>
    <lineage>
        <taxon>Eukaryota</taxon>
        <taxon>Metazoa</taxon>
        <taxon>Ecdysozoa</taxon>
        <taxon>Nematoda</taxon>
        <taxon>Chromadorea</taxon>
        <taxon>Rhabditida</taxon>
        <taxon>Tylenchina</taxon>
        <taxon>Tylenchomorpha</taxon>
        <taxon>Sphaerularioidea</taxon>
        <taxon>Anguinidae</taxon>
        <taxon>Anguininae</taxon>
        <taxon>Ditylenchus</taxon>
    </lineage>
</organism>